<name>A0A4S8KMG0_DENBC</name>
<organism evidence="2 3">
    <name type="scientific">Dendrothele bispora (strain CBS 962.96)</name>
    <dbReference type="NCBI Taxonomy" id="1314807"/>
    <lineage>
        <taxon>Eukaryota</taxon>
        <taxon>Fungi</taxon>
        <taxon>Dikarya</taxon>
        <taxon>Basidiomycota</taxon>
        <taxon>Agaricomycotina</taxon>
        <taxon>Agaricomycetes</taxon>
        <taxon>Agaricomycetidae</taxon>
        <taxon>Agaricales</taxon>
        <taxon>Agaricales incertae sedis</taxon>
        <taxon>Dendrothele</taxon>
    </lineage>
</organism>
<feature type="region of interest" description="Disordered" evidence="1">
    <location>
        <begin position="896"/>
        <end position="938"/>
    </location>
</feature>
<feature type="compositionally biased region" description="Polar residues" evidence="1">
    <location>
        <begin position="518"/>
        <end position="528"/>
    </location>
</feature>
<feature type="compositionally biased region" description="Low complexity" evidence="1">
    <location>
        <begin position="439"/>
        <end position="453"/>
    </location>
</feature>
<dbReference type="AlphaFoldDB" id="A0A4S8KMG0"/>
<feature type="region of interest" description="Disordered" evidence="1">
    <location>
        <begin position="261"/>
        <end position="282"/>
    </location>
</feature>
<evidence type="ECO:0000313" key="2">
    <source>
        <dbReference type="EMBL" id="THU76752.1"/>
    </source>
</evidence>
<proteinExistence type="predicted"/>
<feature type="compositionally biased region" description="Basic and acidic residues" evidence="1">
    <location>
        <begin position="325"/>
        <end position="341"/>
    </location>
</feature>
<protein>
    <submittedName>
        <fullName evidence="2">Uncharacterized protein</fullName>
    </submittedName>
</protein>
<reference evidence="2 3" key="1">
    <citation type="journal article" date="2019" name="Nat. Ecol. Evol.">
        <title>Megaphylogeny resolves global patterns of mushroom evolution.</title>
        <authorList>
            <person name="Varga T."/>
            <person name="Krizsan K."/>
            <person name="Foldi C."/>
            <person name="Dima B."/>
            <person name="Sanchez-Garcia M."/>
            <person name="Sanchez-Ramirez S."/>
            <person name="Szollosi G.J."/>
            <person name="Szarkandi J.G."/>
            <person name="Papp V."/>
            <person name="Albert L."/>
            <person name="Andreopoulos W."/>
            <person name="Angelini C."/>
            <person name="Antonin V."/>
            <person name="Barry K.W."/>
            <person name="Bougher N.L."/>
            <person name="Buchanan P."/>
            <person name="Buyck B."/>
            <person name="Bense V."/>
            <person name="Catcheside P."/>
            <person name="Chovatia M."/>
            <person name="Cooper J."/>
            <person name="Damon W."/>
            <person name="Desjardin D."/>
            <person name="Finy P."/>
            <person name="Geml J."/>
            <person name="Haridas S."/>
            <person name="Hughes K."/>
            <person name="Justo A."/>
            <person name="Karasinski D."/>
            <person name="Kautmanova I."/>
            <person name="Kiss B."/>
            <person name="Kocsube S."/>
            <person name="Kotiranta H."/>
            <person name="LaButti K.M."/>
            <person name="Lechner B.E."/>
            <person name="Liimatainen K."/>
            <person name="Lipzen A."/>
            <person name="Lukacs Z."/>
            <person name="Mihaltcheva S."/>
            <person name="Morgado L.N."/>
            <person name="Niskanen T."/>
            <person name="Noordeloos M.E."/>
            <person name="Ohm R.A."/>
            <person name="Ortiz-Santana B."/>
            <person name="Ovrebo C."/>
            <person name="Racz N."/>
            <person name="Riley R."/>
            <person name="Savchenko A."/>
            <person name="Shiryaev A."/>
            <person name="Soop K."/>
            <person name="Spirin V."/>
            <person name="Szebenyi C."/>
            <person name="Tomsovsky M."/>
            <person name="Tulloss R.E."/>
            <person name="Uehling J."/>
            <person name="Grigoriev I.V."/>
            <person name="Vagvolgyi C."/>
            <person name="Papp T."/>
            <person name="Martin F.M."/>
            <person name="Miettinen O."/>
            <person name="Hibbett D.S."/>
            <person name="Nagy L.G."/>
        </authorList>
    </citation>
    <scope>NUCLEOTIDE SEQUENCE [LARGE SCALE GENOMIC DNA]</scope>
    <source>
        <strain evidence="2 3">CBS 962.96</strain>
    </source>
</reference>
<feature type="region of interest" description="Disordered" evidence="1">
    <location>
        <begin position="719"/>
        <end position="742"/>
    </location>
</feature>
<accession>A0A4S8KMG0</accession>
<feature type="compositionally biased region" description="Polar residues" evidence="1">
    <location>
        <begin position="381"/>
        <end position="394"/>
    </location>
</feature>
<feature type="region of interest" description="Disordered" evidence="1">
    <location>
        <begin position="310"/>
        <end position="574"/>
    </location>
</feature>
<gene>
    <name evidence="2" type="ORF">K435DRAFT_813111</name>
</gene>
<evidence type="ECO:0000313" key="3">
    <source>
        <dbReference type="Proteomes" id="UP000297245"/>
    </source>
</evidence>
<dbReference type="EMBL" id="ML180726">
    <property type="protein sequence ID" value="THU76752.1"/>
    <property type="molecule type" value="Genomic_DNA"/>
</dbReference>
<keyword evidence="3" id="KW-1185">Reference proteome</keyword>
<dbReference type="Proteomes" id="UP000297245">
    <property type="component" value="Unassembled WGS sequence"/>
</dbReference>
<evidence type="ECO:0000256" key="1">
    <source>
        <dbReference type="SAM" id="MobiDB-lite"/>
    </source>
</evidence>
<feature type="compositionally biased region" description="Low complexity" evidence="1">
    <location>
        <begin position="910"/>
        <end position="926"/>
    </location>
</feature>
<sequence>MSSPSSSSSRSSLQLFTDTFKKSNLPKEYFPLKPADFPNRTILDTSLVLGYDKEPWLALLLVALWFPVVLNPAATQKLPMPDQGTLFTMVASALDNYTRWIMHPQYSEPVVILALKMGILQYYKRNLLFRRILKNFPAANTSYDDAAYEEGHHTLDEERHTIGKRLDQKVLLEVQPLAQPLPTGAACPEFPEPEVLPDHYVDIPREGSNLAYPKDNEFPSVVNQEDLPPRFQWIWYVKEDLLKSVFGLSLPKDLRLRLSSPASSVDDDISMADPSETSGTPKAKLADFEADWLKAAFGADFVDEFEAAASPLGHSPSDSGSSDRPLAEKSSSERPPEETKKTSKRKLPASAESAPVAPKKKKREIKLGPVSTGSHDHASSMKPSGSRIQKNKPSPGTRVPEREHPMDTDLPGDTTPAPVLTVNPALTIGTFPADDANASDKSFCPGSSSGSDSSDSESDSSTRTKFQSSGGTKRGKAPKRILVESEDEDEHPVTEPAQSEPARSPSPTLSVAPAAAGPSQTRQLPNRTTRQDRPIYKSQEFVFDSDEDRLPAVAKGKGRADPPPATAGSSSSRAPVSITSRIIGDYVLPPSLYGVEHLKDEIAAATRASQIQAEDRVNPSMVPLREPCLQCGLASKVCFLRGNGRNTCLNCIKSGVGCNLAPSKLGRSLDLAAEHAKFSLVHLDALAQDKSRAQLQFELAAANYALACSCVEGRPLTPESSRRASLSAPPPKKKKTLGLKKSLAQKTVSAGQELSRKRARADSEEAATTVRQVQALRDQYRLINPGAVQGILPREYQEALLPSATGAGTSGTRRVLEAISMLEARIRTSALEMVLQMNHLQGSIQILQDLLGENAALLSGPEIDGLRQLVNITGLSAGPSNVVAGPSSGGTGVISTVEADPDSHMESVPEEAVATASAPASAAPSEAETDTSDSNKTV</sequence>